<dbReference type="Proteomes" id="UP000184128">
    <property type="component" value="Unassembled WGS sequence"/>
</dbReference>
<reference evidence="1 2" key="1">
    <citation type="submission" date="2016-11" db="EMBL/GenBank/DDBJ databases">
        <authorList>
            <person name="Jaros S."/>
            <person name="Januszkiewicz K."/>
            <person name="Wedrychowicz H."/>
        </authorList>
    </citation>
    <scope>NUCLEOTIDE SEQUENCE [LARGE SCALE GENOMIC DNA]</scope>
    <source>
        <strain evidence="1 2">DSM 15692</strain>
    </source>
</reference>
<gene>
    <name evidence="1" type="ORF">SAMN02745249_00091</name>
</gene>
<sequence length="103" mass="12580">MLLRKLISSVLIGGINAFGIMRPNTGLAEPYHHNPTREHFNIEVMNQRHDSRFYRNHCHEDYHNEPYWQNNYGNFRRNRESDNEFYPNGLPQYYNSHHYRTNR</sequence>
<dbReference type="STRING" id="1121025.SAMN02745249_00091"/>
<dbReference type="AlphaFoldDB" id="A0A1M4S779"/>
<name>A0A1M4S779_9LACT</name>
<dbReference type="EMBL" id="FQUF01000002">
    <property type="protein sequence ID" value="SHE28038.1"/>
    <property type="molecule type" value="Genomic_DNA"/>
</dbReference>
<keyword evidence="2" id="KW-1185">Reference proteome</keyword>
<protein>
    <submittedName>
        <fullName evidence="1">Uncharacterized protein</fullName>
    </submittedName>
</protein>
<proteinExistence type="predicted"/>
<evidence type="ECO:0000313" key="2">
    <source>
        <dbReference type="Proteomes" id="UP000184128"/>
    </source>
</evidence>
<accession>A0A1M4S779</accession>
<evidence type="ECO:0000313" key="1">
    <source>
        <dbReference type="EMBL" id="SHE28038.1"/>
    </source>
</evidence>
<organism evidence="1 2">
    <name type="scientific">Atopostipes suicloacalis DSM 15692</name>
    <dbReference type="NCBI Taxonomy" id="1121025"/>
    <lineage>
        <taxon>Bacteria</taxon>
        <taxon>Bacillati</taxon>
        <taxon>Bacillota</taxon>
        <taxon>Bacilli</taxon>
        <taxon>Lactobacillales</taxon>
        <taxon>Carnobacteriaceae</taxon>
        <taxon>Atopostipes</taxon>
    </lineage>
</organism>